<evidence type="ECO:0000313" key="2">
    <source>
        <dbReference type="Proteomes" id="UP000176751"/>
    </source>
</evidence>
<organism evidence="1 2">
    <name type="scientific">Candidatus Curtissbacteria bacterium RIFOXYA1_FULL_41_14</name>
    <dbReference type="NCBI Taxonomy" id="1797737"/>
    <lineage>
        <taxon>Bacteria</taxon>
        <taxon>Candidatus Curtissiibacteriota</taxon>
    </lineage>
</organism>
<dbReference type="Proteomes" id="UP000176751">
    <property type="component" value="Unassembled WGS sequence"/>
</dbReference>
<proteinExistence type="predicted"/>
<accession>A0A1F5HAD9</accession>
<evidence type="ECO:0000313" key="1">
    <source>
        <dbReference type="EMBL" id="OGE01134.1"/>
    </source>
</evidence>
<dbReference type="EMBL" id="MFCA01000029">
    <property type="protein sequence ID" value="OGE01134.1"/>
    <property type="molecule type" value="Genomic_DNA"/>
</dbReference>
<dbReference type="STRING" id="1797737.A2196_00280"/>
<reference evidence="1 2" key="1">
    <citation type="journal article" date="2016" name="Nat. Commun.">
        <title>Thousands of microbial genomes shed light on interconnected biogeochemical processes in an aquifer system.</title>
        <authorList>
            <person name="Anantharaman K."/>
            <person name="Brown C.T."/>
            <person name="Hug L.A."/>
            <person name="Sharon I."/>
            <person name="Castelle C.J."/>
            <person name="Probst A.J."/>
            <person name="Thomas B.C."/>
            <person name="Singh A."/>
            <person name="Wilkins M.J."/>
            <person name="Karaoz U."/>
            <person name="Brodie E.L."/>
            <person name="Williams K.H."/>
            <person name="Hubbard S.S."/>
            <person name="Banfield J.F."/>
        </authorList>
    </citation>
    <scope>NUCLEOTIDE SEQUENCE [LARGE SCALE GENOMIC DNA]</scope>
</reference>
<comment type="caution">
    <text evidence="1">The sequence shown here is derived from an EMBL/GenBank/DDBJ whole genome shotgun (WGS) entry which is preliminary data.</text>
</comment>
<dbReference type="AlphaFoldDB" id="A0A1F5HAD9"/>
<gene>
    <name evidence="1" type="ORF">A2196_00280</name>
</gene>
<sequence>MGTVIKERESPTLQDESESFCAGTFTFRGVPNGGILGEDRWRNRVGFQSGKAAIILDAIQQAERKYRHTGAFFANSFVVNNGEASVHFILTRDSAELTGGDGGGLGWIRIKAKNISSAIKAIKEMK</sequence>
<name>A0A1F5HAD9_9BACT</name>
<protein>
    <submittedName>
        <fullName evidence="1">Uncharacterized protein</fullName>
    </submittedName>
</protein>